<dbReference type="PANTHER" id="PTHR32063">
    <property type="match status" value="1"/>
</dbReference>
<dbReference type="OrthoDB" id="8430015at2"/>
<dbReference type="SUPFAM" id="SSF82866">
    <property type="entry name" value="Multidrug efflux transporter AcrB transmembrane domain"/>
    <property type="match status" value="1"/>
</dbReference>
<dbReference type="RefSeq" id="WP_014768861.1">
    <property type="nucleotide sequence ID" value="NC_018002.1"/>
</dbReference>
<organism evidence="2 3">
    <name type="scientific">Sulfurospirillum barnesii (strain ATCC 700032 / DSM 10660 / SES-3)</name>
    <dbReference type="NCBI Taxonomy" id="760154"/>
    <lineage>
        <taxon>Bacteria</taxon>
        <taxon>Pseudomonadati</taxon>
        <taxon>Campylobacterota</taxon>
        <taxon>Epsilonproteobacteria</taxon>
        <taxon>Campylobacterales</taxon>
        <taxon>Sulfurospirillaceae</taxon>
        <taxon>Sulfurospirillum</taxon>
    </lineage>
</organism>
<dbReference type="eggNOG" id="COG0841">
    <property type="taxonomic scope" value="Bacteria"/>
</dbReference>
<keyword evidence="1" id="KW-0472">Membrane</keyword>
<dbReference type="PRINTS" id="PR00702">
    <property type="entry name" value="ACRIFLAVINRP"/>
</dbReference>
<feature type="transmembrane region" description="Helical" evidence="1">
    <location>
        <begin position="410"/>
        <end position="430"/>
    </location>
</feature>
<gene>
    <name evidence="2" type="ordered locus">Sulba_0674</name>
</gene>
<dbReference type="Gene3D" id="3.30.70.1320">
    <property type="entry name" value="Multidrug efflux transporter AcrB pore domain like"/>
    <property type="match status" value="1"/>
</dbReference>
<feature type="transmembrane region" description="Helical" evidence="1">
    <location>
        <begin position="358"/>
        <end position="377"/>
    </location>
</feature>
<dbReference type="GO" id="GO:0005886">
    <property type="term" value="C:plasma membrane"/>
    <property type="evidence" value="ECO:0007669"/>
    <property type="project" value="TreeGrafter"/>
</dbReference>
<keyword evidence="1" id="KW-1133">Transmembrane helix</keyword>
<sequence>MSRYKEKYLAGYLARLFLRNPLTMILGVSLIALGVIALVMMPREEDPQISISGGVVMVSLPGASAAEIEQVIVKPLERRIKEIKGVEHVYGIASDNVGIVNVMYYIGENREASNLKLYDKVMQNMNHLPKGASTPLVRPLDIDIDIPILSIAFYAKDANATDSVALYKRIEAFRNSLGTMPNLAKTELKGEHKEQFTIEVDLLKLSGYHLGLDQISTALNALTTQLPDITNHSKEGKLLVFGIKNALEDVKDIENVIVAHVGGSAIYLKDVAHVSLGYDVQNLKQAYISYKNADGSFTPLQEQVTLCISKLKGSNAVVIAEDVLARLDAYKSELSKEGIAYSVTRNYGQRANEAVNELVFHLLISIVIIALLLIFILGWREGLIVTLTVPAILAITIFIAYMSGQTINRITLFAFLLSLGLLVDDVIVVIENIHRHLHSKFAKDTSMGELLIEATDEIGAPTNLATIAIILTMVPMAFVGQMMGEFMKPIPLNVPVAMTASLLIAYIFTPYLALKLLKKPKKHSGAHHDETL</sequence>
<keyword evidence="3" id="KW-1185">Reference proteome</keyword>
<proteinExistence type="predicted"/>
<feature type="transmembrane region" description="Helical" evidence="1">
    <location>
        <begin position="384"/>
        <end position="404"/>
    </location>
</feature>
<feature type="transmembrane region" description="Helical" evidence="1">
    <location>
        <begin position="21"/>
        <end position="41"/>
    </location>
</feature>
<dbReference type="Gene3D" id="3.30.2090.10">
    <property type="entry name" value="Multidrug efflux transporter AcrB TolC docking domain, DN and DC subdomains"/>
    <property type="match status" value="1"/>
</dbReference>
<dbReference type="Pfam" id="PF00873">
    <property type="entry name" value="ACR_tran"/>
    <property type="match status" value="1"/>
</dbReference>
<evidence type="ECO:0000256" key="1">
    <source>
        <dbReference type="SAM" id="Phobius"/>
    </source>
</evidence>
<dbReference type="SUPFAM" id="SSF82714">
    <property type="entry name" value="Multidrug efflux transporter AcrB TolC docking domain, DN and DC subdomains"/>
    <property type="match status" value="1"/>
</dbReference>
<dbReference type="PATRIC" id="fig|760154.4.peg.672"/>
<dbReference type="Gene3D" id="3.30.70.1430">
    <property type="entry name" value="Multidrug efflux transporter AcrB pore domain"/>
    <property type="match status" value="1"/>
</dbReference>
<dbReference type="GO" id="GO:0042910">
    <property type="term" value="F:xenobiotic transmembrane transporter activity"/>
    <property type="evidence" value="ECO:0007669"/>
    <property type="project" value="TreeGrafter"/>
</dbReference>
<dbReference type="PANTHER" id="PTHR32063:SF16">
    <property type="entry name" value="CATION EFFLUX SYSTEM (ACRB_ACRD_ACRF FAMILY)"/>
    <property type="match status" value="1"/>
</dbReference>
<accession>I3XVK7</accession>
<feature type="transmembrane region" description="Helical" evidence="1">
    <location>
        <begin position="496"/>
        <end position="514"/>
    </location>
</feature>
<dbReference type="Proteomes" id="UP000006176">
    <property type="component" value="Chromosome"/>
</dbReference>
<evidence type="ECO:0000313" key="3">
    <source>
        <dbReference type="Proteomes" id="UP000006176"/>
    </source>
</evidence>
<dbReference type="Gene3D" id="1.20.1640.10">
    <property type="entry name" value="Multidrug efflux transporter AcrB transmembrane domain"/>
    <property type="match status" value="1"/>
</dbReference>
<reference evidence="2 3" key="1">
    <citation type="submission" date="2012-06" db="EMBL/GenBank/DDBJ databases">
        <title>Complete sequence of Sulfurospirillum barnesii SES-3.</title>
        <authorList>
            <consortium name="US DOE Joint Genome Institute"/>
            <person name="Lucas S."/>
            <person name="Han J."/>
            <person name="Lapidus A."/>
            <person name="Cheng J.-F."/>
            <person name="Goodwin L."/>
            <person name="Pitluck S."/>
            <person name="Peters L."/>
            <person name="Ovchinnikova G."/>
            <person name="Lu M."/>
            <person name="Detter J.C."/>
            <person name="Han C."/>
            <person name="Tapia R."/>
            <person name="Land M."/>
            <person name="Hauser L."/>
            <person name="Kyrpides N."/>
            <person name="Ivanova N."/>
            <person name="Pagani I."/>
            <person name="Stolz J."/>
            <person name="Arkin A."/>
            <person name="Dehal P."/>
            <person name="Oremland R."/>
            <person name="Saltikov C."/>
            <person name="Basu P."/>
            <person name="Hollibaugh J."/>
            <person name="Newman D."/>
            <person name="Stolyar S."/>
            <person name="Hazen T."/>
            <person name="Woyke T."/>
        </authorList>
    </citation>
    <scope>NUCLEOTIDE SEQUENCE [LARGE SCALE GENOMIC DNA]</scope>
    <source>
        <strain evidence="3">ATCC 700032 / DSM 10660 / SES-3</strain>
    </source>
</reference>
<keyword evidence="1" id="KW-0812">Transmembrane</keyword>
<feature type="transmembrane region" description="Helical" evidence="1">
    <location>
        <begin position="464"/>
        <end position="484"/>
    </location>
</feature>
<name>I3XVK7_SULBS</name>
<dbReference type="HOGENOM" id="CLU_002755_1_2_7"/>
<dbReference type="AlphaFoldDB" id="I3XVK7"/>
<dbReference type="KEGG" id="sba:Sulba_0674"/>
<dbReference type="STRING" id="760154.Sulba_0674"/>
<dbReference type="EMBL" id="CP003333">
    <property type="protein sequence ID" value="AFL67981.1"/>
    <property type="molecule type" value="Genomic_DNA"/>
</dbReference>
<dbReference type="InterPro" id="IPR027463">
    <property type="entry name" value="AcrB_DN_DC_subdom"/>
</dbReference>
<evidence type="ECO:0000313" key="2">
    <source>
        <dbReference type="EMBL" id="AFL67981.1"/>
    </source>
</evidence>
<dbReference type="SUPFAM" id="SSF82693">
    <property type="entry name" value="Multidrug efflux transporter AcrB pore domain, PN1, PN2, PC1 and PC2 subdomains"/>
    <property type="match status" value="1"/>
</dbReference>
<dbReference type="InterPro" id="IPR001036">
    <property type="entry name" value="Acrflvin-R"/>
</dbReference>
<protein>
    <submittedName>
        <fullName evidence="2">Cation/multidrug efflux pump</fullName>
    </submittedName>
</protein>